<evidence type="ECO:0000259" key="1">
    <source>
        <dbReference type="Pfam" id="PF00685"/>
    </source>
</evidence>
<name>A0A4R8EQU7_9BACT</name>
<dbReference type="Gene3D" id="3.40.50.300">
    <property type="entry name" value="P-loop containing nucleotide triphosphate hydrolases"/>
    <property type="match status" value="1"/>
</dbReference>
<comment type="caution">
    <text evidence="2">The sequence shown here is derived from an EMBL/GenBank/DDBJ whole genome shotgun (WGS) entry which is preliminary data.</text>
</comment>
<dbReference type="Pfam" id="PF00685">
    <property type="entry name" value="Sulfotransfer_1"/>
    <property type="match status" value="1"/>
</dbReference>
<dbReference type="InterPro" id="IPR027417">
    <property type="entry name" value="P-loop_NTPase"/>
</dbReference>
<protein>
    <submittedName>
        <fullName evidence="2">Sulfotransferase domain-containing protein</fullName>
    </submittedName>
</protein>
<organism evidence="2 3">
    <name type="scientific">Petrotoga sibirica</name>
    <dbReference type="NCBI Taxonomy" id="156202"/>
    <lineage>
        <taxon>Bacteria</taxon>
        <taxon>Thermotogati</taxon>
        <taxon>Thermotogota</taxon>
        <taxon>Thermotogae</taxon>
        <taxon>Petrotogales</taxon>
        <taxon>Petrotogaceae</taxon>
        <taxon>Petrotoga</taxon>
    </lineage>
</organism>
<keyword evidence="2" id="KW-0808">Transferase</keyword>
<dbReference type="AlphaFoldDB" id="A0A4R8EQU7"/>
<dbReference type="SUPFAM" id="SSF52540">
    <property type="entry name" value="P-loop containing nucleoside triphosphate hydrolases"/>
    <property type="match status" value="1"/>
</dbReference>
<dbReference type="Proteomes" id="UP000294817">
    <property type="component" value="Unassembled WGS sequence"/>
</dbReference>
<keyword evidence="3" id="KW-1185">Reference proteome</keyword>
<dbReference type="RefSeq" id="WP_166667801.1">
    <property type="nucleotide sequence ID" value="NZ_SODZ01000014.1"/>
</dbReference>
<sequence>MKKLLIHIGYPKTATTTIQHRLFATLHETERINYLGRADYSANTYFEQAVGLENYLCLNENFHVNNLKIFSEKNNVISNEVFTASVYTREILLGRRIVDPLEYPQRLSTLFKNVVDNIEIMVTIRNQKDLIYSHYVQNYPWLANDKSNDAPTKFIFEDGQILRKERFKIFYFSDLLDKYEENFGKENIHILLFEDLKCDTKFFYDQLSQIINVESSLVERLLAGGHLNNRRKTNTGYYRETRKANALGKVVKKFRETNIGNKIINSYKEKYGSNSKMLNTIRKLMYKEDYIFIPKLSEEEKNIIFQEFRESNLKLSEKYHIDQEKLKKYGYI</sequence>
<dbReference type="EMBL" id="SODZ01000014">
    <property type="protein sequence ID" value="TDX12101.1"/>
    <property type="molecule type" value="Genomic_DNA"/>
</dbReference>
<proteinExistence type="predicted"/>
<reference evidence="2 3" key="1">
    <citation type="submission" date="2019-03" db="EMBL/GenBank/DDBJ databases">
        <title>Genomic Encyclopedia of Type Strains, Phase IV (KMG-IV): sequencing the most valuable type-strain genomes for metagenomic binning, comparative biology and taxonomic classification.</title>
        <authorList>
            <person name="Goeker M."/>
        </authorList>
    </citation>
    <scope>NUCLEOTIDE SEQUENCE [LARGE SCALE GENOMIC DNA]</scope>
    <source>
        <strain evidence="2 3">DSM 13575</strain>
    </source>
</reference>
<evidence type="ECO:0000313" key="3">
    <source>
        <dbReference type="Proteomes" id="UP000294817"/>
    </source>
</evidence>
<dbReference type="GO" id="GO:0008146">
    <property type="term" value="F:sulfotransferase activity"/>
    <property type="evidence" value="ECO:0007669"/>
    <property type="project" value="InterPro"/>
</dbReference>
<gene>
    <name evidence="2" type="ORF">C8D74_1145</name>
</gene>
<evidence type="ECO:0000313" key="2">
    <source>
        <dbReference type="EMBL" id="TDX12101.1"/>
    </source>
</evidence>
<feature type="domain" description="Sulfotransferase" evidence="1">
    <location>
        <begin position="7"/>
        <end position="260"/>
    </location>
</feature>
<dbReference type="InterPro" id="IPR000863">
    <property type="entry name" value="Sulfotransferase_dom"/>
</dbReference>
<accession>A0A4R8EQU7</accession>